<comment type="similarity">
    <text evidence="5">Belongs to the SAT4 family.</text>
</comment>
<dbReference type="PANTHER" id="PTHR33048">
    <property type="entry name" value="PTH11-LIKE INTEGRAL MEMBRANE PROTEIN (AFU_ORTHOLOGUE AFUA_5G11245)"/>
    <property type="match status" value="1"/>
</dbReference>
<feature type="transmembrane region" description="Helical" evidence="6">
    <location>
        <begin position="6"/>
        <end position="34"/>
    </location>
</feature>
<name>A0A6A6XEQ6_9PLEO</name>
<evidence type="ECO:0000256" key="6">
    <source>
        <dbReference type="SAM" id="Phobius"/>
    </source>
</evidence>
<comment type="subcellular location">
    <subcellularLocation>
        <location evidence="1">Membrane</location>
        <topology evidence="1">Multi-pass membrane protein</topology>
    </subcellularLocation>
</comment>
<evidence type="ECO:0000313" key="9">
    <source>
        <dbReference type="Proteomes" id="UP000799757"/>
    </source>
</evidence>
<feature type="transmembrane region" description="Helical" evidence="6">
    <location>
        <begin position="242"/>
        <end position="262"/>
    </location>
</feature>
<reference evidence="8" key="1">
    <citation type="journal article" date="2020" name="Stud. Mycol.">
        <title>101 Dothideomycetes genomes: a test case for predicting lifestyles and emergence of pathogens.</title>
        <authorList>
            <person name="Haridas S."/>
            <person name="Albert R."/>
            <person name="Binder M."/>
            <person name="Bloem J."/>
            <person name="Labutti K."/>
            <person name="Salamov A."/>
            <person name="Andreopoulos B."/>
            <person name="Baker S."/>
            <person name="Barry K."/>
            <person name="Bills G."/>
            <person name="Bluhm B."/>
            <person name="Cannon C."/>
            <person name="Castanera R."/>
            <person name="Culley D."/>
            <person name="Daum C."/>
            <person name="Ezra D."/>
            <person name="Gonzalez J."/>
            <person name="Henrissat B."/>
            <person name="Kuo A."/>
            <person name="Liang C."/>
            <person name="Lipzen A."/>
            <person name="Lutzoni F."/>
            <person name="Magnuson J."/>
            <person name="Mondo S."/>
            <person name="Nolan M."/>
            <person name="Ohm R."/>
            <person name="Pangilinan J."/>
            <person name="Park H.-J."/>
            <person name="Ramirez L."/>
            <person name="Alfaro M."/>
            <person name="Sun H."/>
            <person name="Tritt A."/>
            <person name="Yoshinaga Y."/>
            <person name="Zwiers L.-H."/>
            <person name="Turgeon B."/>
            <person name="Goodwin S."/>
            <person name="Spatafora J."/>
            <person name="Crous P."/>
            <person name="Grigoriev I."/>
        </authorList>
    </citation>
    <scope>NUCLEOTIDE SEQUENCE</scope>
    <source>
        <strain evidence="8">CBS 109.77</strain>
    </source>
</reference>
<dbReference type="OrthoDB" id="5421689at2759"/>
<dbReference type="InterPro" id="IPR052337">
    <property type="entry name" value="SAT4-like"/>
</dbReference>
<evidence type="ECO:0000256" key="4">
    <source>
        <dbReference type="ARBA" id="ARBA00023136"/>
    </source>
</evidence>
<keyword evidence="2 6" id="KW-0812">Transmembrane</keyword>
<gene>
    <name evidence="8" type="ORF">K505DRAFT_241944</name>
</gene>
<feature type="domain" description="Rhodopsin" evidence="7">
    <location>
        <begin position="34"/>
        <end position="257"/>
    </location>
</feature>
<keyword evidence="4 6" id="KW-0472">Membrane</keyword>
<evidence type="ECO:0000256" key="5">
    <source>
        <dbReference type="ARBA" id="ARBA00038359"/>
    </source>
</evidence>
<evidence type="ECO:0000256" key="2">
    <source>
        <dbReference type="ARBA" id="ARBA00022692"/>
    </source>
</evidence>
<feature type="transmembrane region" description="Helical" evidence="6">
    <location>
        <begin position="204"/>
        <end position="222"/>
    </location>
</feature>
<dbReference type="Pfam" id="PF20684">
    <property type="entry name" value="Fung_rhodopsin"/>
    <property type="match status" value="1"/>
</dbReference>
<evidence type="ECO:0000313" key="8">
    <source>
        <dbReference type="EMBL" id="KAF2794523.1"/>
    </source>
</evidence>
<evidence type="ECO:0000256" key="3">
    <source>
        <dbReference type="ARBA" id="ARBA00022989"/>
    </source>
</evidence>
<dbReference type="AlphaFoldDB" id="A0A6A6XEQ6"/>
<dbReference type="InterPro" id="IPR049326">
    <property type="entry name" value="Rhodopsin_dom_fungi"/>
</dbReference>
<evidence type="ECO:0000259" key="7">
    <source>
        <dbReference type="Pfam" id="PF20684"/>
    </source>
</evidence>
<protein>
    <recommendedName>
        <fullName evidence="7">Rhodopsin domain-containing protein</fullName>
    </recommendedName>
</protein>
<dbReference type="EMBL" id="MU001888">
    <property type="protein sequence ID" value="KAF2794523.1"/>
    <property type="molecule type" value="Genomic_DNA"/>
</dbReference>
<proteinExistence type="inferred from homology"/>
<feature type="transmembrane region" description="Helical" evidence="6">
    <location>
        <begin position="127"/>
        <end position="149"/>
    </location>
</feature>
<feature type="transmembrane region" description="Helical" evidence="6">
    <location>
        <begin position="101"/>
        <end position="120"/>
    </location>
</feature>
<organism evidence="8 9">
    <name type="scientific">Melanomma pulvis-pyrius CBS 109.77</name>
    <dbReference type="NCBI Taxonomy" id="1314802"/>
    <lineage>
        <taxon>Eukaryota</taxon>
        <taxon>Fungi</taxon>
        <taxon>Dikarya</taxon>
        <taxon>Ascomycota</taxon>
        <taxon>Pezizomycotina</taxon>
        <taxon>Dothideomycetes</taxon>
        <taxon>Pleosporomycetidae</taxon>
        <taxon>Pleosporales</taxon>
        <taxon>Melanommataceae</taxon>
        <taxon>Melanomma</taxon>
    </lineage>
</organism>
<evidence type="ECO:0000256" key="1">
    <source>
        <dbReference type="ARBA" id="ARBA00004141"/>
    </source>
</evidence>
<feature type="transmembrane region" description="Helical" evidence="6">
    <location>
        <begin position="46"/>
        <end position="66"/>
    </location>
</feature>
<keyword evidence="9" id="KW-1185">Reference proteome</keyword>
<keyword evidence="3 6" id="KW-1133">Transmembrane helix</keyword>
<dbReference type="PANTHER" id="PTHR33048:SF57">
    <property type="entry name" value="INTEGRAL MEMBRANE PROTEIN-RELATED"/>
    <property type="match status" value="1"/>
</dbReference>
<accession>A0A6A6XEQ6</accession>
<dbReference type="Proteomes" id="UP000799757">
    <property type="component" value="Unassembled WGS sequence"/>
</dbReference>
<feature type="transmembrane region" description="Helical" evidence="6">
    <location>
        <begin position="169"/>
        <end position="192"/>
    </location>
</feature>
<dbReference type="GO" id="GO:0016020">
    <property type="term" value="C:membrane"/>
    <property type="evidence" value="ECO:0007669"/>
    <property type="project" value="UniProtKB-SubCell"/>
</dbReference>
<sequence length="294" mass="32582">MASLSHLGLITVIITWILTCLAFISILSSVYLLVVITKKFAIHDYLNLLAFLIGLLLVVQTTWAVVAEGEGNSQFNLTNHQVSLIAKSILVNEVLWTLANTLLRVSTCLSTLQLFCFGGINRYVRVLSWALICLSVTHGTTSIVELFLICRPLSAQWNPVDGTCGDQKTSYIVIEICALVLDIIIILMPFKIILRLHLDVKKKCTLLAIFSVSSLLLIITALRLKSLHLAVSPDFVYSQSYLGLLSATGTMLAIVLCISVHLPKIAREAEKLWKEWKERRTHDGANLETSDSCS</sequence>